<dbReference type="AlphaFoldDB" id="A0A024G982"/>
<evidence type="ECO:0000259" key="1">
    <source>
        <dbReference type="PROSITE" id="PS50878"/>
    </source>
</evidence>
<sequence>MDLEKYKYTEKMYHIVRRLTPNKRSALFIRDHDGRIIGNTRETAQVITEFLSAQFHKPHLSDVSVGPYIMTSPITAEEVTQAFRSLKNNRAPGTDHVPAKLLKYSPPVVSDILAKAINCHIHNPTTPMRETALIMVLSSPFRSLTNRRAAVPTFDRSPFSAPPSGFRVARSKANEVWAHRWNIAVTRRFQTSMFILGIDLNKAFDTIDRHRLLLVLSLILDPDEVQLLKALLRATALQLRLGTKCYSTFASNHGTPQGDALSPLLFVVYLEAVLRDLCLHLEISMRELNFIVFADDVDFIHHDPTRLEHILLVAEQVFRAWSLTINFSKTERTTIARAPNATEESWRNVRKLGSLLGDSEDVQLRKAHATAAFKRFWKVWIHSHLLPETLRVRLYNIYVLPILLYNCGTWGLTEREIGSLEAYHRRHLLRVLRIHYPQQISNADLYKRCNTKPLRIHLARSRWRLFGHTLRRAQPIPAQMNMLRYYDSAGNLPTHRGRTPTCLPTVLDKDLRLDITSSLRLRNTADLYALSHIAQDCALWKELTQRLCSSQELIYRNQETVRRKQKLESANTDLMPPRKRT</sequence>
<keyword evidence="3" id="KW-1185">Reference proteome</keyword>
<dbReference type="InterPro" id="IPR000477">
    <property type="entry name" value="RT_dom"/>
</dbReference>
<gene>
    <name evidence="2" type="ORF">BN9_040970</name>
</gene>
<comment type="caution">
    <text evidence="2">The sequence shown here is derived from an EMBL/GenBank/DDBJ whole genome shotgun (WGS) entry which is preliminary data.</text>
</comment>
<dbReference type="InParanoid" id="A0A024G982"/>
<dbReference type="STRING" id="65357.A0A024G982"/>
<dbReference type="EMBL" id="CAIX01000047">
    <property type="protein sequence ID" value="CCI43313.1"/>
    <property type="molecule type" value="Genomic_DNA"/>
</dbReference>
<dbReference type="OrthoDB" id="122000at2759"/>
<reference evidence="2 3" key="1">
    <citation type="submission" date="2012-05" db="EMBL/GenBank/DDBJ databases">
        <title>Recombination and specialization in a pathogen metapopulation.</title>
        <authorList>
            <person name="Gardiner A."/>
            <person name="Kemen E."/>
            <person name="Schultz-Larsen T."/>
            <person name="MacLean D."/>
            <person name="Van Oosterhout C."/>
            <person name="Jones J.D.G."/>
        </authorList>
    </citation>
    <scope>NUCLEOTIDE SEQUENCE [LARGE SCALE GENOMIC DNA]</scope>
    <source>
        <strain evidence="2 3">Ac Nc2</strain>
    </source>
</reference>
<dbReference type="Proteomes" id="UP000053237">
    <property type="component" value="Unassembled WGS sequence"/>
</dbReference>
<dbReference type="PANTHER" id="PTHR47027">
    <property type="entry name" value="REVERSE TRANSCRIPTASE DOMAIN-CONTAINING PROTEIN"/>
    <property type="match status" value="1"/>
</dbReference>
<dbReference type="PROSITE" id="PS50878">
    <property type="entry name" value="RT_POL"/>
    <property type="match status" value="1"/>
</dbReference>
<dbReference type="InterPro" id="IPR043502">
    <property type="entry name" value="DNA/RNA_pol_sf"/>
</dbReference>
<name>A0A024G982_9STRA</name>
<evidence type="ECO:0000313" key="2">
    <source>
        <dbReference type="EMBL" id="CCI43313.1"/>
    </source>
</evidence>
<dbReference type="SUPFAM" id="SSF56672">
    <property type="entry name" value="DNA/RNA polymerases"/>
    <property type="match status" value="1"/>
</dbReference>
<dbReference type="Pfam" id="PF00078">
    <property type="entry name" value="RVT_1"/>
    <property type="match status" value="1"/>
</dbReference>
<dbReference type="PANTHER" id="PTHR47027:SF20">
    <property type="entry name" value="REVERSE TRANSCRIPTASE-LIKE PROTEIN WITH RNA-DIRECTED DNA POLYMERASE DOMAIN"/>
    <property type="match status" value="1"/>
</dbReference>
<protein>
    <recommendedName>
        <fullName evidence="1">Reverse transcriptase domain-containing protein</fullName>
    </recommendedName>
</protein>
<feature type="domain" description="Reverse transcriptase" evidence="1">
    <location>
        <begin position="1"/>
        <end position="351"/>
    </location>
</feature>
<accession>A0A024G982</accession>
<proteinExistence type="predicted"/>
<evidence type="ECO:0000313" key="3">
    <source>
        <dbReference type="Proteomes" id="UP000053237"/>
    </source>
</evidence>
<organism evidence="2 3">
    <name type="scientific">Albugo candida</name>
    <dbReference type="NCBI Taxonomy" id="65357"/>
    <lineage>
        <taxon>Eukaryota</taxon>
        <taxon>Sar</taxon>
        <taxon>Stramenopiles</taxon>
        <taxon>Oomycota</taxon>
        <taxon>Peronosporomycetes</taxon>
        <taxon>Albuginales</taxon>
        <taxon>Albuginaceae</taxon>
        <taxon>Albugo</taxon>
    </lineage>
</organism>